<dbReference type="AlphaFoldDB" id="A0A0B6YHP9"/>
<accession>A0A0B6YHP9</accession>
<gene>
    <name evidence="1" type="primary">ORF24906</name>
</gene>
<protein>
    <submittedName>
        <fullName evidence="1">Uncharacterized protein</fullName>
    </submittedName>
</protein>
<feature type="non-terminal residue" evidence="1">
    <location>
        <position position="73"/>
    </location>
</feature>
<name>A0A0B6YHP9_9EUPU</name>
<sequence>LQYRNQVLEISCRRSSNVVQRHHKRNLHSLVSLFYLGREKTSCAKKIEHTSNPDHVCPAYRKRLHFRIVLYSL</sequence>
<organism evidence="1">
    <name type="scientific">Arion vulgaris</name>
    <dbReference type="NCBI Taxonomy" id="1028688"/>
    <lineage>
        <taxon>Eukaryota</taxon>
        <taxon>Metazoa</taxon>
        <taxon>Spiralia</taxon>
        <taxon>Lophotrochozoa</taxon>
        <taxon>Mollusca</taxon>
        <taxon>Gastropoda</taxon>
        <taxon>Heterobranchia</taxon>
        <taxon>Euthyneura</taxon>
        <taxon>Panpulmonata</taxon>
        <taxon>Eupulmonata</taxon>
        <taxon>Stylommatophora</taxon>
        <taxon>Helicina</taxon>
        <taxon>Arionoidea</taxon>
        <taxon>Arionidae</taxon>
        <taxon>Arion</taxon>
    </lineage>
</organism>
<dbReference type="EMBL" id="HACG01008451">
    <property type="protein sequence ID" value="CEK55316.1"/>
    <property type="molecule type" value="Transcribed_RNA"/>
</dbReference>
<reference evidence="1" key="1">
    <citation type="submission" date="2014-12" db="EMBL/GenBank/DDBJ databases">
        <title>Insight into the proteome of Arion vulgaris.</title>
        <authorList>
            <person name="Aradska J."/>
            <person name="Bulat T."/>
            <person name="Smidak R."/>
            <person name="Sarate P."/>
            <person name="Gangsoo J."/>
            <person name="Sialana F."/>
            <person name="Bilban M."/>
            <person name="Lubec G."/>
        </authorList>
    </citation>
    <scope>NUCLEOTIDE SEQUENCE</scope>
    <source>
        <tissue evidence="1">Skin</tissue>
    </source>
</reference>
<evidence type="ECO:0000313" key="1">
    <source>
        <dbReference type="EMBL" id="CEK55316.1"/>
    </source>
</evidence>
<feature type="non-terminal residue" evidence="1">
    <location>
        <position position="1"/>
    </location>
</feature>
<proteinExistence type="predicted"/>